<feature type="transmembrane region" description="Helical" evidence="6">
    <location>
        <begin position="70"/>
        <end position="93"/>
    </location>
</feature>
<sequence>MEQRLKLFGMAAAAGAAVGFSVIDLLFKFLSGDYPLYQMVFTRSIVALSFVMFVLVPIDGGLHILRTAHLPLHLARVTAVLIANITYFTGLALMPLAEAVSITFVTPLVVTVLSAVFLREHVGPWRWGAVAIGFLGVLIILRPGPETFQPIALLPLIGASSYAILHVLTRHIGGADKAATMAFFPAFGFLIFSALAGLAFGQGQWQTGVPIFDVVLRPWVWPNAFELFLMLLSGVAGSVAVYLISQSYRLCEAALVAPFEYVAMPMAVIWGVLIFGEWPGLPVWIGSGLIVSAGLLSLWRETRVSKPPTRPNPRNTG</sequence>
<feature type="transmembrane region" description="Helical" evidence="6">
    <location>
        <begin position="148"/>
        <end position="168"/>
    </location>
</feature>
<feature type="transmembrane region" description="Helical" evidence="6">
    <location>
        <begin position="36"/>
        <end position="58"/>
    </location>
</feature>
<dbReference type="OrthoDB" id="9812899at2"/>
<evidence type="ECO:0000256" key="5">
    <source>
        <dbReference type="ARBA" id="ARBA00023136"/>
    </source>
</evidence>
<keyword evidence="9" id="KW-1185">Reference proteome</keyword>
<evidence type="ECO:0000256" key="2">
    <source>
        <dbReference type="ARBA" id="ARBA00009853"/>
    </source>
</evidence>
<dbReference type="AlphaFoldDB" id="A0A0P1GFR3"/>
<evidence type="ECO:0000256" key="3">
    <source>
        <dbReference type="ARBA" id="ARBA00022692"/>
    </source>
</evidence>
<comment type="subcellular location">
    <subcellularLocation>
        <location evidence="1">Membrane</location>
        <topology evidence="1">Multi-pass membrane protein</topology>
    </subcellularLocation>
</comment>
<dbReference type="SUPFAM" id="SSF103481">
    <property type="entry name" value="Multidrug resistance efflux transporter EmrE"/>
    <property type="match status" value="2"/>
</dbReference>
<dbReference type="EMBL" id="CYSD01000037">
    <property type="protein sequence ID" value="CUH79991.1"/>
    <property type="molecule type" value="Genomic_DNA"/>
</dbReference>
<feature type="transmembrane region" description="Helical" evidence="6">
    <location>
        <begin position="220"/>
        <end position="243"/>
    </location>
</feature>
<accession>A0A0P1GFR3</accession>
<evidence type="ECO:0000256" key="1">
    <source>
        <dbReference type="ARBA" id="ARBA00004141"/>
    </source>
</evidence>
<organism evidence="8 9">
    <name type="scientific">Tritonibacter multivorans</name>
    <dbReference type="NCBI Taxonomy" id="928856"/>
    <lineage>
        <taxon>Bacteria</taxon>
        <taxon>Pseudomonadati</taxon>
        <taxon>Pseudomonadota</taxon>
        <taxon>Alphaproteobacteria</taxon>
        <taxon>Rhodobacterales</taxon>
        <taxon>Paracoccaceae</taxon>
        <taxon>Tritonibacter</taxon>
    </lineage>
</organism>
<comment type="similarity">
    <text evidence="2">Belongs to the drug/metabolite transporter (DMT) superfamily. 10 TMS drug/metabolite exporter (DME) (TC 2.A.7.3) family.</text>
</comment>
<feature type="transmembrane region" description="Helical" evidence="6">
    <location>
        <begin position="281"/>
        <end position="299"/>
    </location>
</feature>
<evidence type="ECO:0000313" key="9">
    <source>
        <dbReference type="Proteomes" id="UP000052022"/>
    </source>
</evidence>
<proteinExistence type="inferred from homology"/>
<keyword evidence="4 6" id="KW-1133">Transmembrane helix</keyword>
<evidence type="ECO:0000256" key="4">
    <source>
        <dbReference type="ARBA" id="ARBA00022989"/>
    </source>
</evidence>
<feature type="transmembrane region" description="Helical" evidence="6">
    <location>
        <begin position="125"/>
        <end position="142"/>
    </location>
</feature>
<keyword evidence="3 6" id="KW-0812">Transmembrane</keyword>
<dbReference type="RefSeq" id="WP_058290686.1">
    <property type="nucleotide sequence ID" value="NZ_CYSD01000037.1"/>
</dbReference>
<evidence type="ECO:0000256" key="6">
    <source>
        <dbReference type="SAM" id="Phobius"/>
    </source>
</evidence>
<keyword evidence="5 6" id="KW-0472">Membrane</keyword>
<feature type="transmembrane region" description="Helical" evidence="6">
    <location>
        <begin position="7"/>
        <end position="30"/>
    </location>
</feature>
<evidence type="ECO:0000259" key="7">
    <source>
        <dbReference type="Pfam" id="PF00892"/>
    </source>
</evidence>
<dbReference type="Proteomes" id="UP000052022">
    <property type="component" value="Unassembled WGS sequence"/>
</dbReference>
<dbReference type="PANTHER" id="PTHR22911">
    <property type="entry name" value="ACYL-MALONYL CONDENSING ENZYME-RELATED"/>
    <property type="match status" value="1"/>
</dbReference>
<dbReference type="PANTHER" id="PTHR22911:SF6">
    <property type="entry name" value="SOLUTE CARRIER FAMILY 35 MEMBER G1"/>
    <property type="match status" value="1"/>
</dbReference>
<name>A0A0P1GFR3_9RHOB</name>
<dbReference type="InterPro" id="IPR000620">
    <property type="entry name" value="EamA_dom"/>
</dbReference>
<dbReference type="Pfam" id="PF00892">
    <property type="entry name" value="EamA"/>
    <property type="match status" value="1"/>
</dbReference>
<feature type="domain" description="EamA" evidence="7">
    <location>
        <begin position="8"/>
        <end position="141"/>
    </location>
</feature>
<reference evidence="8 9" key="1">
    <citation type="submission" date="2015-09" db="EMBL/GenBank/DDBJ databases">
        <authorList>
            <consortium name="Swine Surveillance"/>
        </authorList>
    </citation>
    <scope>NUCLEOTIDE SEQUENCE [LARGE SCALE GENOMIC DNA]</scope>
    <source>
        <strain evidence="8 9">CECT 7557</strain>
    </source>
</reference>
<feature type="transmembrane region" description="Helical" evidence="6">
    <location>
        <begin position="99"/>
        <end position="118"/>
    </location>
</feature>
<gene>
    <name evidence="8" type="ORF">TRM7557_02692</name>
</gene>
<protein>
    <submittedName>
        <fullName evidence="8">Carboxylate/amino acid/amine transporter</fullName>
    </submittedName>
</protein>
<dbReference type="STRING" id="928856.SAMN04488049_10126"/>
<dbReference type="GO" id="GO:0016020">
    <property type="term" value="C:membrane"/>
    <property type="evidence" value="ECO:0007669"/>
    <property type="project" value="UniProtKB-SubCell"/>
</dbReference>
<feature type="transmembrane region" description="Helical" evidence="6">
    <location>
        <begin position="255"/>
        <end position="275"/>
    </location>
</feature>
<dbReference type="InterPro" id="IPR037185">
    <property type="entry name" value="EmrE-like"/>
</dbReference>
<evidence type="ECO:0000313" key="8">
    <source>
        <dbReference type="EMBL" id="CUH79991.1"/>
    </source>
</evidence>
<feature type="transmembrane region" description="Helical" evidence="6">
    <location>
        <begin position="180"/>
        <end position="200"/>
    </location>
</feature>